<feature type="region of interest" description="Disordered" evidence="1">
    <location>
        <begin position="1"/>
        <end position="48"/>
    </location>
</feature>
<comment type="caution">
    <text evidence="2">The sequence shown here is derived from an EMBL/GenBank/DDBJ whole genome shotgun (WGS) entry which is preliminary data.</text>
</comment>
<evidence type="ECO:0000313" key="2">
    <source>
        <dbReference type="EMBL" id="MDQ0541401.1"/>
    </source>
</evidence>
<evidence type="ECO:0000256" key="1">
    <source>
        <dbReference type="SAM" id="MobiDB-lite"/>
    </source>
</evidence>
<sequence length="69" mass="7360">MSDCKLAGPDADPSRALARPGPVEGSPVPDDAHRGEAVAQTPVQNRIPWTAPLDEEKLRALKAGWGFLE</sequence>
<dbReference type="EMBL" id="JAUSWL010000001">
    <property type="protein sequence ID" value="MDQ0541401.1"/>
    <property type="molecule type" value="Genomic_DNA"/>
</dbReference>
<proteinExistence type="predicted"/>
<organism evidence="2 3">
    <name type="scientific">Methylobacterium brachiatum</name>
    <dbReference type="NCBI Taxonomy" id="269660"/>
    <lineage>
        <taxon>Bacteria</taxon>
        <taxon>Pseudomonadati</taxon>
        <taxon>Pseudomonadota</taxon>
        <taxon>Alphaproteobacteria</taxon>
        <taxon>Hyphomicrobiales</taxon>
        <taxon>Methylobacteriaceae</taxon>
        <taxon>Methylobacterium</taxon>
    </lineage>
</organism>
<name>A0AAJ1TN55_9HYPH</name>
<accession>A0AAJ1TN55</accession>
<dbReference type="Proteomes" id="UP001223420">
    <property type="component" value="Unassembled WGS sequence"/>
</dbReference>
<reference evidence="2" key="1">
    <citation type="submission" date="2023-07" db="EMBL/GenBank/DDBJ databases">
        <title>Genomic Encyclopedia of Type Strains, Phase IV (KMG-IV): sequencing the most valuable type-strain genomes for metagenomic binning, comparative biology and taxonomic classification.</title>
        <authorList>
            <person name="Goeker M."/>
        </authorList>
    </citation>
    <scope>NUCLEOTIDE SEQUENCE</scope>
    <source>
        <strain evidence="2">DSM 19569</strain>
    </source>
</reference>
<gene>
    <name evidence="2" type="ORF">QO001_000309</name>
</gene>
<evidence type="ECO:0000313" key="3">
    <source>
        <dbReference type="Proteomes" id="UP001223420"/>
    </source>
</evidence>
<dbReference type="AlphaFoldDB" id="A0AAJ1TN55"/>
<protein>
    <submittedName>
        <fullName evidence="2">Uncharacterized protein</fullName>
    </submittedName>
</protein>